<organism evidence="3 4">
    <name type="scientific">Nonomuraea turkmeniaca</name>
    <dbReference type="NCBI Taxonomy" id="103838"/>
    <lineage>
        <taxon>Bacteria</taxon>
        <taxon>Bacillati</taxon>
        <taxon>Actinomycetota</taxon>
        <taxon>Actinomycetes</taxon>
        <taxon>Streptosporangiales</taxon>
        <taxon>Streptosporangiaceae</taxon>
        <taxon>Nonomuraea</taxon>
    </lineage>
</organism>
<keyword evidence="1" id="KW-0472">Membrane</keyword>
<feature type="chain" id="PRO_5038952401" description="Aminopeptidase" evidence="2">
    <location>
        <begin position="21"/>
        <end position="100"/>
    </location>
</feature>
<dbReference type="Proteomes" id="UP000309128">
    <property type="component" value="Unassembled WGS sequence"/>
</dbReference>
<proteinExistence type="predicted"/>
<keyword evidence="2" id="KW-0732">Signal</keyword>
<evidence type="ECO:0000256" key="2">
    <source>
        <dbReference type="SAM" id="SignalP"/>
    </source>
</evidence>
<dbReference type="OrthoDB" id="3543930at2"/>
<keyword evidence="1" id="KW-0812">Transmembrane</keyword>
<name>A0A5S4EUI6_9ACTN</name>
<reference evidence="3 4" key="1">
    <citation type="submission" date="2019-05" db="EMBL/GenBank/DDBJ databases">
        <title>Draft genome sequence of Nonomuraea turkmeniaca DSM 43926.</title>
        <authorList>
            <person name="Saricaoglu S."/>
            <person name="Isik K."/>
        </authorList>
    </citation>
    <scope>NUCLEOTIDE SEQUENCE [LARGE SCALE GENOMIC DNA]</scope>
    <source>
        <strain evidence="3 4">DSM 43926</strain>
    </source>
</reference>
<evidence type="ECO:0008006" key="5">
    <source>
        <dbReference type="Google" id="ProtNLM"/>
    </source>
</evidence>
<keyword evidence="1" id="KW-1133">Transmembrane helix</keyword>
<sequence>MATKLLAFVAFLLIGSGVLAGLMPVTSEGEACGSAFITASLPDYLMDETRDWAVEKMEYRDRCKDLRNLVQIPATVLIAAGATTLGAAFFSRRTVSIARK</sequence>
<evidence type="ECO:0000313" key="3">
    <source>
        <dbReference type="EMBL" id="TMR02240.1"/>
    </source>
</evidence>
<gene>
    <name evidence="3" type="ORF">ETD86_54275</name>
</gene>
<comment type="caution">
    <text evidence="3">The sequence shown here is derived from an EMBL/GenBank/DDBJ whole genome shotgun (WGS) entry which is preliminary data.</text>
</comment>
<evidence type="ECO:0000256" key="1">
    <source>
        <dbReference type="SAM" id="Phobius"/>
    </source>
</evidence>
<protein>
    <recommendedName>
        <fullName evidence="5">Aminopeptidase</fullName>
    </recommendedName>
</protein>
<feature type="signal peptide" evidence="2">
    <location>
        <begin position="1"/>
        <end position="20"/>
    </location>
</feature>
<dbReference type="AlphaFoldDB" id="A0A5S4EUI6"/>
<evidence type="ECO:0000313" key="4">
    <source>
        <dbReference type="Proteomes" id="UP000309128"/>
    </source>
</evidence>
<accession>A0A5S4EUI6</accession>
<dbReference type="EMBL" id="VCKY01000522">
    <property type="protein sequence ID" value="TMR02240.1"/>
    <property type="molecule type" value="Genomic_DNA"/>
</dbReference>
<dbReference type="RefSeq" id="WP_138674371.1">
    <property type="nucleotide sequence ID" value="NZ_VCKY01000522.1"/>
</dbReference>
<keyword evidence="4" id="KW-1185">Reference proteome</keyword>
<feature type="transmembrane region" description="Helical" evidence="1">
    <location>
        <begin position="69"/>
        <end position="90"/>
    </location>
</feature>